<accession>A0A5N6YS12</accession>
<gene>
    <name evidence="1" type="ORF">BDV28DRAFT_144083</name>
</gene>
<sequence length="80" mass="8051">MAPPRVVSPGRHRVRRSWHLPAFQVLGADRETEGVGCGGTAESEVFGHLVGVVEFGGDGGEGVAVGGDDGLGVLGVGVVD</sequence>
<dbReference type="EMBL" id="ML739641">
    <property type="protein sequence ID" value="KAE8348211.1"/>
    <property type="molecule type" value="Genomic_DNA"/>
</dbReference>
<protein>
    <submittedName>
        <fullName evidence="1">Uncharacterized protein</fullName>
    </submittedName>
</protein>
<evidence type="ECO:0000313" key="2">
    <source>
        <dbReference type="Proteomes" id="UP000327118"/>
    </source>
</evidence>
<evidence type="ECO:0000313" key="1">
    <source>
        <dbReference type="EMBL" id="KAE8348211.1"/>
    </source>
</evidence>
<reference evidence="2" key="1">
    <citation type="submission" date="2019-04" db="EMBL/GenBank/DDBJ databases">
        <title>Friends and foes A comparative genomics studyof 23 Aspergillus species from section Flavi.</title>
        <authorList>
            <consortium name="DOE Joint Genome Institute"/>
            <person name="Kjaerbolling I."/>
            <person name="Vesth T."/>
            <person name="Frisvad J.C."/>
            <person name="Nybo J.L."/>
            <person name="Theobald S."/>
            <person name="Kildgaard S."/>
            <person name="Isbrandt T."/>
            <person name="Kuo A."/>
            <person name="Sato A."/>
            <person name="Lyhne E.K."/>
            <person name="Kogle M.E."/>
            <person name="Wiebenga A."/>
            <person name="Kun R.S."/>
            <person name="Lubbers R.J."/>
            <person name="Makela M.R."/>
            <person name="Barry K."/>
            <person name="Chovatia M."/>
            <person name="Clum A."/>
            <person name="Daum C."/>
            <person name="Haridas S."/>
            <person name="He G."/>
            <person name="LaButti K."/>
            <person name="Lipzen A."/>
            <person name="Mondo S."/>
            <person name="Riley R."/>
            <person name="Salamov A."/>
            <person name="Simmons B.A."/>
            <person name="Magnuson J.K."/>
            <person name="Henrissat B."/>
            <person name="Mortensen U.H."/>
            <person name="Larsen T.O."/>
            <person name="Devries R.P."/>
            <person name="Grigoriev I.V."/>
            <person name="Machida M."/>
            <person name="Baker S.E."/>
            <person name="Andersen M.R."/>
        </authorList>
    </citation>
    <scope>NUCLEOTIDE SEQUENCE [LARGE SCALE GENOMIC DNA]</scope>
    <source>
        <strain evidence="2">CBS 553.77</strain>
    </source>
</reference>
<keyword evidence="2" id="KW-1185">Reference proteome</keyword>
<name>A0A5N6YS12_9EURO</name>
<organism evidence="1 2">
    <name type="scientific">Aspergillus coremiiformis</name>
    <dbReference type="NCBI Taxonomy" id="138285"/>
    <lineage>
        <taxon>Eukaryota</taxon>
        <taxon>Fungi</taxon>
        <taxon>Dikarya</taxon>
        <taxon>Ascomycota</taxon>
        <taxon>Pezizomycotina</taxon>
        <taxon>Eurotiomycetes</taxon>
        <taxon>Eurotiomycetidae</taxon>
        <taxon>Eurotiales</taxon>
        <taxon>Aspergillaceae</taxon>
        <taxon>Aspergillus</taxon>
        <taxon>Aspergillus subgen. Circumdati</taxon>
    </lineage>
</organism>
<dbReference type="Proteomes" id="UP000327118">
    <property type="component" value="Unassembled WGS sequence"/>
</dbReference>
<proteinExistence type="predicted"/>
<dbReference type="AlphaFoldDB" id="A0A5N6YS12"/>